<dbReference type="CDD" id="cd00038">
    <property type="entry name" value="CAP_ED"/>
    <property type="match status" value="1"/>
</dbReference>
<dbReference type="SUPFAM" id="SSF51206">
    <property type="entry name" value="cAMP-binding domain-like"/>
    <property type="match status" value="1"/>
</dbReference>
<feature type="domain" description="Cyclic nucleotide-binding" evidence="11">
    <location>
        <begin position="634"/>
        <end position="702"/>
    </location>
</feature>
<dbReference type="AlphaFoldDB" id="A0A6P5NSQ2"/>
<feature type="transmembrane region" description="Helical" evidence="10">
    <location>
        <begin position="398"/>
        <end position="419"/>
    </location>
</feature>
<proteinExistence type="inferred from homology"/>
<gene>
    <name evidence="13" type="primary">LOC107490707</name>
</gene>
<dbReference type="PROSITE" id="PS50042">
    <property type="entry name" value="CNMP_BINDING_3"/>
    <property type="match status" value="1"/>
</dbReference>
<reference evidence="12" key="1">
    <citation type="journal article" date="2016" name="Nat. Genet.">
        <title>The genome sequences of Arachis duranensis and Arachis ipaensis, the diploid ancestors of cultivated peanut.</title>
        <authorList>
            <person name="Bertioli D.J."/>
            <person name="Cannon S.B."/>
            <person name="Froenicke L."/>
            <person name="Huang G."/>
            <person name="Farmer A.D."/>
            <person name="Cannon E.K."/>
            <person name="Liu X."/>
            <person name="Gao D."/>
            <person name="Clevenger J."/>
            <person name="Dash S."/>
            <person name="Ren L."/>
            <person name="Moretzsohn M.C."/>
            <person name="Shirasawa K."/>
            <person name="Huang W."/>
            <person name="Vidigal B."/>
            <person name="Abernathy B."/>
            <person name="Chu Y."/>
            <person name="Niederhuth C.E."/>
            <person name="Umale P."/>
            <person name="Araujo A.C."/>
            <person name="Kozik A."/>
            <person name="Kim K.D."/>
            <person name="Burow M.D."/>
            <person name="Varshney R.K."/>
            <person name="Wang X."/>
            <person name="Zhang X."/>
            <person name="Barkley N."/>
            <person name="Guimaraes P.M."/>
            <person name="Isobe S."/>
            <person name="Guo B."/>
            <person name="Liao B."/>
            <person name="Stalker H.T."/>
            <person name="Schmitz R.J."/>
            <person name="Scheffler B.E."/>
            <person name="Leal-Bertioli S.C."/>
            <person name="Xun X."/>
            <person name="Jackson S.A."/>
            <person name="Michelmore R."/>
            <person name="Ozias-Akins P."/>
        </authorList>
    </citation>
    <scope>NUCLEOTIDE SEQUENCE [LARGE SCALE GENOMIC DNA]</scope>
    <source>
        <strain evidence="12">cv. V14167</strain>
    </source>
</reference>
<keyword evidence="5 10" id="KW-1133">Transmembrane helix</keyword>
<dbReference type="SUPFAM" id="SSF81324">
    <property type="entry name" value="Voltage-gated potassium channels"/>
    <property type="match status" value="1"/>
</dbReference>
<evidence type="ECO:0000256" key="9">
    <source>
        <dbReference type="ARBA" id="ARBA00023303"/>
    </source>
</evidence>
<evidence type="ECO:0000256" key="8">
    <source>
        <dbReference type="ARBA" id="ARBA00023286"/>
    </source>
</evidence>
<dbReference type="Gene3D" id="1.10.287.630">
    <property type="entry name" value="Helix hairpin bin"/>
    <property type="match status" value="1"/>
</dbReference>
<evidence type="ECO:0000256" key="4">
    <source>
        <dbReference type="ARBA" id="ARBA00022692"/>
    </source>
</evidence>
<feature type="transmembrane region" description="Helical" evidence="10">
    <location>
        <begin position="325"/>
        <end position="345"/>
    </location>
</feature>
<keyword evidence="12" id="KW-1185">Reference proteome</keyword>
<feature type="transmembrane region" description="Helical" evidence="10">
    <location>
        <begin position="533"/>
        <end position="556"/>
    </location>
</feature>
<dbReference type="InterPro" id="IPR014710">
    <property type="entry name" value="RmlC-like_jellyroll"/>
</dbReference>
<dbReference type="Gene3D" id="1.10.287.70">
    <property type="match status" value="1"/>
</dbReference>
<organism evidence="12 13">
    <name type="scientific">Arachis duranensis</name>
    <name type="common">Wild peanut</name>
    <dbReference type="NCBI Taxonomy" id="130453"/>
    <lineage>
        <taxon>Eukaryota</taxon>
        <taxon>Viridiplantae</taxon>
        <taxon>Streptophyta</taxon>
        <taxon>Embryophyta</taxon>
        <taxon>Tracheophyta</taxon>
        <taxon>Spermatophyta</taxon>
        <taxon>Magnoliopsida</taxon>
        <taxon>eudicotyledons</taxon>
        <taxon>Gunneridae</taxon>
        <taxon>Pentapetalae</taxon>
        <taxon>rosids</taxon>
        <taxon>fabids</taxon>
        <taxon>Fabales</taxon>
        <taxon>Fabaceae</taxon>
        <taxon>Papilionoideae</taxon>
        <taxon>50 kb inversion clade</taxon>
        <taxon>dalbergioids sensu lato</taxon>
        <taxon>Dalbergieae</taxon>
        <taxon>Pterocarpus clade</taxon>
        <taxon>Arachis</taxon>
    </lineage>
</organism>
<dbReference type="GO" id="GO:0016020">
    <property type="term" value="C:membrane"/>
    <property type="evidence" value="ECO:0007669"/>
    <property type="project" value="UniProtKB-SubCell"/>
</dbReference>
<dbReference type="Proteomes" id="UP000515211">
    <property type="component" value="Chromosome 5"/>
</dbReference>
<evidence type="ECO:0000256" key="10">
    <source>
        <dbReference type="SAM" id="Phobius"/>
    </source>
</evidence>
<dbReference type="Pfam" id="PF00520">
    <property type="entry name" value="Ion_trans"/>
    <property type="match status" value="1"/>
</dbReference>
<evidence type="ECO:0000256" key="2">
    <source>
        <dbReference type="ARBA" id="ARBA00010486"/>
    </source>
</evidence>
<dbReference type="InterPro" id="IPR000595">
    <property type="entry name" value="cNMP-bd_dom"/>
</dbReference>
<evidence type="ECO:0000256" key="5">
    <source>
        <dbReference type="ARBA" id="ARBA00022989"/>
    </source>
</evidence>
<dbReference type="RefSeq" id="XP_020998941.2">
    <property type="nucleotide sequence ID" value="XM_021143282.2"/>
</dbReference>
<evidence type="ECO:0000256" key="6">
    <source>
        <dbReference type="ARBA" id="ARBA00023065"/>
    </source>
</evidence>
<evidence type="ECO:0000256" key="3">
    <source>
        <dbReference type="ARBA" id="ARBA00022448"/>
    </source>
</evidence>
<keyword evidence="8" id="KW-1071">Ligand-gated ion channel</keyword>
<feature type="transmembrane region" description="Helical" evidence="10">
    <location>
        <begin position="236"/>
        <end position="257"/>
    </location>
</feature>
<dbReference type="PANTHER" id="PTHR45651:SF11">
    <property type="entry name" value="CYCLIC NUCLEOTIDE-GATED ION CHANNEL 20, CHLOROPLASTIC-RELATED"/>
    <property type="match status" value="1"/>
</dbReference>
<dbReference type="GeneID" id="107490707"/>
<dbReference type="PANTHER" id="PTHR45651">
    <property type="entry name" value="CYCLIC NUCLEOTIDE-GATED ION CHANNEL 15-RELATED-RELATED"/>
    <property type="match status" value="1"/>
</dbReference>
<sequence>MAAASKAARQRLRMLHGLLRDGGEVTEHEAVAVRRNDDVNGTRRWLDGGRYISIECFVMTNFEKEEAAALSETQAQVSHKRHASFEGHGWPVTSKRTSPLMNMSGPIYATNGTGNFLHQGLVVTVNKVWSNTEKSSSSSGLGENHWNNNYARKNEHLLNSGELGMCDDPYCTTCPANFKDSHRRNSKASTAFDAKLQGALYGDAKCYARRLFSFCSSFSPGIINPHTKLVQQWNKFLAISCLFAIFLDPLFFFLIYVQKDCKCIAIDGKMASTLVIFRSVNDFVYFLNILLQFRLAYVSPESRVVGAGDLVDHPKKIALHYLRTYFLIDLFVALPLPQIMIVFVLPRNLGMSSGANYAKNILRAAVLVQYIPRLFRFLPLLIGQSPSGFIFESAWTNFIINLLIFMLSSHVVGSCWYLFGVQRVNQCLRDACHNSDIDECMKVIDCGHGRTLDDQSGKASAGWINNVEAIACLNPSSKASNGFSYGIYANAVPLTTETDLVNKYFYALFWGFQQISSLGSSLIPSYFVWEVLYTMAIIGLGLLLFALLIGNIQNFLQSLGRRKLEMQLRGRDVERWMSHRHLPEDLKKRVRQAERYNWAATRGVNEEILMENLPEDLQRDIRRHLFKFIKKVRIFALMDEPILDAICERIRHKTYIKGSRILNHGGIIEKMVFVVRGKLESVGVDGIVVPLAEGDACGKELLTWYLEHSLVRTDDKKVRLPGQRLLSNRTVKCLTNVEVFSLRAADLEEVTIYFTRFLRSPHVQGALRYESPYWRSLAATRIQVAWRYRKKRLSRSDSQTI</sequence>
<evidence type="ECO:0000256" key="7">
    <source>
        <dbReference type="ARBA" id="ARBA00023136"/>
    </source>
</evidence>
<dbReference type="KEGG" id="adu:107490707"/>
<comment type="subcellular location">
    <subcellularLocation>
        <location evidence="1">Membrane</location>
        <topology evidence="1">Multi-pass membrane protein</topology>
    </subcellularLocation>
</comment>
<comment type="similarity">
    <text evidence="2">Belongs to the cyclic nucleotide-gated cation channel (TC 1.A.1.5) family.</text>
</comment>
<keyword evidence="3" id="KW-0813">Transport</keyword>
<keyword evidence="6" id="KW-0406">Ion transport</keyword>
<name>A0A6P5NSQ2_ARADU</name>
<keyword evidence="4 10" id="KW-0812">Transmembrane</keyword>
<accession>A0A6P5NSQ2</accession>
<reference evidence="13" key="2">
    <citation type="submission" date="2025-08" db="UniProtKB">
        <authorList>
            <consortium name="RefSeq"/>
        </authorList>
    </citation>
    <scope>IDENTIFICATION</scope>
    <source>
        <tissue evidence="13">Whole plant</tissue>
    </source>
</reference>
<protein>
    <submittedName>
        <fullName evidence="13">Probable cyclic nucleotide-gated ion channel 20, chloroplastic</fullName>
    </submittedName>
</protein>
<dbReference type="InterPro" id="IPR005821">
    <property type="entry name" value="Ion_trans_dom"/>
</dbReference>
<dbReference type="Gene3D" id="2.60.120.10">
    <property type="entry name" value="Jelly Rolls"/>
    <property type="match status" value="1"/>
</dbReference>
<dbReference type="GO" id="GO:0005216">
    <property type="term" value="F:monoatomic ion channel activity"/>
    <property type="evidence" value="ECO:0007669"/>
    <property type="project" value="InterPro"/>
</dbReference>
<dbReference type="InterPro" id="IPR018490">
    <property type="entry name" value="cNMP-bd_dom_sf"/>
</dbReference>
<evidence type="ECO:0000259" key="11">
    <source>
        <dbReference type="PROSITE" id="PS50042"/>
    </source>
</evidence>
<evidence type="ECO:0000313" key="13">
    <source>
        <dbReference type="RefSeq" id="XP_020998941.2"/>
    </source>
</evidence>
<keyword evidence="9" id="KW-0407">Ion channel</keyword>
<evidence type="ECO:0000256" key="1">
    <source>
        <dbReference type="ARBA" id="ARBA00004141"/>
    </source>
</evidence>
<evidence type="ECO:0000313" key="12">
    <source>
        <dbReference type="Proteomes" id="UP000515211"/>
    </source>
</evidence>
<keyword evidence="7 10" id="KW-0472">Membrane</keyword>